<organism evidence="3 4">
    <name type="scientific">Cryptosporidium canis</name>
    <dbReference type="NCBI Taxonomy" id="195482"/>
    <lineage>
        <taxon>Eukaryota</taxon>
        <taxon>Sar</taxon>
        <taxon>Alveolata</taxon>
        <taxon>Apicomplexa</taxon>
        <taxon>Conoidasida</taxon>
        <taxon>Coccidia</taxon>
        <taxon>Eucoccidiorida</taxon>
        <taxon>Eimeriorina</taxon>
        <taxon>Cryptosporidiidae</taxon>
        <taxon>Cryptosporidium</taxon>
    </lineage>
</organism>
<sequence length="539" mass="60966">MAACLLCSAVFIAIVLLFPCLLVSSEAPSEVPSHNCESLEVLEEDAGFVSAAFNMISQDLVLMELDYKILQLDNVMTTNLWFDKHMMNEFKNIILAVVTSWSCESRPNHEIHKNEIVKYFKRNYPSIKKGILEDYEEGPESTEVMAKKFLQSAETFECGDMKSTLTVLFLIFKTNYYFLSSSFLLYLLVCSFRETSDKPFAQSFAQVLRNQNDIAIKIMAIGGKSVVDMVRLIKRADHRYRGLPPSSHALFESIRHPLTTSGINIPAFGLRFCLSMMEVAANGKLSRDKHAMILLFGSRMESSTEVFIASDILSELLRVGITLEESISLFLNDGNIFQMILAKIHTLYGLRLAEFKDLIHECIEFKSNYAILNGLVTTPDYLRRASQRSKNAVERPKVLMRSKYAFLPRVHQSSESIQAFQETGRPGCPNNSRGANARPSIRGGINSMLSHDNKTEKAAAESLLKLQQEVALPPTTTVLDKPWESHLAVHPSEEKTEHRELDTLCQVIVTCLEKNAKHEFTLPIVELELTSSRRRHQLR</sequence>
<name>A0ABQ8P8E0_9CRYT</name>
<accession>A0ABQ8P8E0</accession>
<feature type="signal peptide" evidence="2">
    <location>
        <begin position="1"/>
        <end position="25"/>
    </location>
</feature>
<keyword evidence="2" id="KW-0732">Signal</keyword>
<protein>
    <submittedName>
        <fullName evidence="3">Secreted membrane-associated protein</fullName>
    </submittedName>
</protein>
<comment type="caution">
    <text evidence="3">The sequence shown here is derived from an EMBL/GenBank/DDBJ whole genome shotgun (WGS) entry which is preliminary data.</text>
</comment>
<reference evidence="3" key="1">
    <citation type="submission" date="2022-10" db="EMBL/GenBank/DDBJ databases">
        <title>Adaptive evolution leads to modifications in subtelomeric GC content in a zoonotic Cryptosporidium species.</title>
        <authorList>
            <person name="Li J."/>
            <person name="Feng Y."/>
            <person name="Xiao L."/>
        </authorList>
    </citation>
    <scope>NUCLEOTIDE SEQUENCE</scope>
    <source>
        <strain evidence="3">25894</strain>
    </source>
</reference>
<feature type="chain" id="PRO_5045364801" evidence="2">
    <location>
        <begin position="26"/>
        <end position="539"/>
    </location>
</feature>
<dbReference type="EMBL" id="JAPCXB010000048">
    <property type="protein sequence ID" value="KAJ1612217.1"/>
    <property type="molecule type" value="Genomic_DNA"/>
</dbReference>
<evidence type="ECO:0000313" key="3">
    <source>
        <dbReference type="EMBL" id="KAJ1612217.1"/>
    </source>
</evidence>
<proteinExistence type="predicted"/>
<dbReference type="Proteomes" id="UP001071777">
    <property type="component" value="Unassembled WGS sequence"/>
</dbReference>
<evidence type="ECO:0000256" key="2">
    <source>
        <dbReference type="SAM" id="SignalP"/>
    </source>
</evidence>
<gene>
    <name evidence="3" type="ORF">OJ252_1339</name>
</gene>
<evidence type="ECO:0000313" key="4">
    <source>
        <dbReference type="Proteomes" id="UP001071777"/>
    </source>
</evidence>
<evidence type="ECO:0000256" key="1">
    <source>
        <dbReference type="SAM" id="MobiDB-lite"/>
    </source>
</evidence>
<keyword evidence="4" id="KW-1185">Reference proteome</keyword>
<feature type="region of interest" description="Disordered" evidence="1">
    <location>
        <begin position="418"/>
        <end position="439"/>
    </location>
</feature>